<dbReference type="PANTHER" id="PTHR46060">
    <property type="entry name" value="MARINER MOS1 TRANSPOSASE-LIKE PROTEIN"/>
    <property type="match status" value="1"/>
</dbReference>
<reference evidence="1 2" key="1">
    <citation type="journal article" date="2022" name="Allergy">
        <title>Genome assembly and annotation of Periplaneta americana reveal a comprehensive cockroach allergen profile.</title>
        <authorList>
            <person name="Wang L."/>
            <person name="Xiong Q."/>
            <person name="Saelim N."/>
            <person name="Wang L."/>
            <person name="Nong W."/>
            <person name="Wan A.T."/>
            <person name="Shi M."/>
            <person name="Liu X."/>
            <person name="Cao Q."/>
            <person name="Hui J.H.L."/>
            <person name="Sookrung N."/>
            <person name="Leung T.F."/>
            <person name="Tungtrongchitr A."/>
            <person name="Tsui S.K.W."/>
        </authorList>
    </citation>
    <scope>NUCLEOTIDE SEQUENCE [LARGE SCALE GENOMIC DNA]</scope>
    <source>
        <strain evidence="1">PWHHKU_190912</strain>
    </source>
</reference>
<dbReference type="Proteomes" id="UP001148838">
    <property type="component" value="Unassembled WGS sequence"/>
</dbReference>
<dbReference type="InterPro" id="IPR036397">
    <property type="entry name" value="RNaseH_sf"/>
</dbReference>
<sequence length="296" mass="33298">MAGLCEGGNEPSGSLKAICKSLPSKETLIGHSDSSFRGEGYIQCCVGIRLCDMYSNQELAEIHFMYGKADGNAALARQFIPQGATVDKILYKEILGRLRNSIRRKRPELWHRKNWLFLHDNAPAHRSILVQEELARQQVAVLPHPPYSPDLAPCDFFLFPLMKSILRGRNFYAAEKVMTATREAIRHLPANIFQQCFQQLHQRWQTCIEANGDYIEEDVDLFKCTPYHAASSETSRFLWVPTLQASVSELNDCTTYVNSNWNKLVVFNCPKTGLGPTSDTIKTSLMATRPGDNGVG</sequence>
<comment type="caution">
    <text evidence="1">The sequence shown here is derived from an EMBL/GenBank/DDBJ whole genome shotgun (WGS) entry which is preliminary data.</text>
</comment>
<evidence type="ECO:0008006" key="3">
    <source>
        <dbReference type="Google" id="ProtNLM"/>
    </source>
</evidence>
<dbReference type="Gene3D" id="3.30.420.10">
    <property type="entry name" value="Ribonuclease H-like superfamily/Ribonuclease H"/>
    <property type="match status" value="1"/>
</dbReference>
<evidence type="ECO:0000313" key="1">
    <source>
        <dbReference type="EMBL" id="KAJ4450365.1"/>
    </source>
</evidence>
<protein>
    <recommendedName>
        <fullName evidence="3">Mariner Mos1 transposase</fullName>
    </recommendedName>
</protein>
<dbReference type="EMBL" id="JAJSOF020000003">
    <property type="protein sequence ID" value="KAJ4450365.1"/>
    <property type="molecule type" value="Genomic_DNA"/>
</dbReference>
<name>A0ABQ8TXI3_PERAM</name>
<gene>
    <name evidence="1" type="ORF">ANN_01786</name>
</gene>
<dbReference type="InterPro" id="IPR052709">
    <property type="entry name" value="Transposase-MT_Hybrid"/>
</dbReference>
<keyword evidence="2" id="KW-1185">Reference proteome</keyword>
<dbReference type="PANTHER" id="PTHR46060:SF1">
    <property type="entry name" value="MARINER MOS1 TRANSPOSASE-LIKE PROTEIN"/>
    <property type="match status" value="1"/>
</dbReference>
<evidence type="ECO:0000313" key="2">
    <source>
        <dbReference type="Proteomes" id="UP001148838"/>
    </source>
</evidence>
<proteinExistence type="predicted"/>
<accession>A0ABQ8TXI3</accession>
<organism evidence="1 2">
    <name type="scientific">Periplaneta americana</name>
    <name type="common">American cockroach</name>
    <name type="synonym">Blatta americana</name>
    <dbReference type="NCBI Taxonomy" id="6978"/>
    <lineage>
        <taxon>Eukaryota</taxon>
        <taxon>Metazoa</taxon>
        <taxon>Ecdysozoa</taxon>
        <taxon>Arthropoda</taxon>
        <taxon>Hexapoda</taxon>
        <taxon>Insecta</taxon>
        <taxon>Pterygota</taxon>
        <taxon>Neoptera</taxon>
        <taxon>Polyneoptera</taxon>
        <taxon>Dictyoptera</taxon>
        <taxon>Blattodea</taxon>
        <taxon>Blattoidea</taxon>
        <taxon>Blattidae</taxon>
        <taxon>Blattinae</taxon>
        <taxon>Periplaneta</taxon>
    </lineage>
</organism>